<reference evidence="2 3" key="1">
    <citation type="submission" date="2008-10" db="EMBL/GenBank/DDBJ databases">
        <title>Draft genome sequence of Bacteroides dorei (DSM 17855).</title>
        <authorList>
            <person name="Sudarsanam P."/>
            <person name="Ley R."/>
            <person name="Guruge J."/>
            <person name="Turnbaugh P.J."/>
            <person name="Mahowald M."/>
            <person name="Liep D."/>
            <person name="Gordon J."/>
        </authorList>
    </citation>
    <scope>NUCLEOTIDE SEQUENCE [LARGE SCALE GENOMIC DNA]</scope>
    <source>
        <strain evidence="2 3">DSM 17855</strain>
    </source>
</reference>
<evidence type="ECO:0000313" key="3">
    <source>
        <dbReference type="Proteomes" id="UP000004849"/>
    </source>
</evidence>
<keyword evidence="1" id="KW-1133">Transmembrane helix</keyword>
<sequence length="55" mass="6309">MVHPDMRIGLYISNFLCVSTTIVIYSHLSESTPCKAPLYDIKIRSEKVCKRCFSL</sequence>
<gene>
    <name evidence="2" type="ORF">BACDOR_03759</name>
</gene>
<evidence type="ECO:0000256" key="1">
    <source>
        <dbReference type="SAM" id="Phobius"/>
    </source>
</evidence>
<feature type="transmembrane region" description="Helical" evidence="1">
    <location>
        <begin position="6"/>
        <end position="25"/>
    </location>
</feature>
<proteinExistence type="predicted"/>
<name>B6W2H0_9BACT</name>
<dbReference type="EMBL" id="ABWZ01000074">
    <property type="protein sequence ID" value="EEB23794.1"/>
    <property type="molecule type" value="Genomic_DNA"/>
</dbReference>
<reference evidence="2 3" key="2">
    <citation type="submission" date="2008-10" db="EMBL/GenBank/DDBJ databases">
        <authorList>
            <person name="Fulton L."/>
            <person name="Clifton S."/>
            <person name="Fulton B."/>
            <person name="Xu J."/>
            <person name="Minx P."/>
            <person name="Pepin K.H."/>
            <person name="Johnson M."/>
            <person name="Thiruvilangam P."/>
            <person name="Bhonagiri V."/>
            <person name="Nash W.E."/>
            <person name="Mardis E.R."/>
            <person name="Wilson R.K."/>
        </authorList>
    </citation>
    <scope>NUCLEOTIDE SEQUENCE [LARGE SCALE GENOMIC DNA]</scope>
    <source>
        <strain evidence="2 3">DSM 17855</strain>
    </source>
</reference>
<dbReference type="AlphaFoldDB" id="B6W2H0"/>
<dbReference type="Proteomes" id="UP000004849">
    <property type="component" value="Unassembled WGS sequence"/>
</dbReference>
<accession>B6W2H0</accession>
<protein>
    <submittedName>
        <fullName evidence="2">Uncharacterized protein</fullName>
    </submittedName>
</protein>
<dbReference type="HOGENOM" id="CLU_3022251_0_0_10"/>
<organism evidence="2 3">
    <name type="scientific">Phocaeicola dorei DSM 17855</name>
    <dbReference type="NCBI Taxonomy" id="483217"/>
    <lineage>
        <taxon>Bacteria</taxon>
        <taxon>Pseudomonadati</taxon>
        <taxon>Bacteroidota</taxon>
        <taxon>Bacteroidia</taxon>
        <taxon>Bacteroidales</taxon>
        <taxon>Bacteroidaceae</taxon>
        <taxon>Phocaeicola</taxon>
    </lineage>
</organism>
<keyword evidence="1" id="KW-0472">Membrane</keyword>
<evidence type="ECO:0000313" key="2">
    <source>
        <dbReference type="EMBL" id="EEB23794.1"/>
    </source>
</evidence>
<keyword evidence="1" id="KW-0812">Transmembrane</keyword>